<evidence type="ECO:0000313" key="1">
    <source>
        <dbReference type="EMBL" id="BDQ63147.1"/>
    </source>
</evidence>
<evidence type="ECO:0000313" key="2">
    <source>
        <dbReference type="Proteomes" id="UP001317613"/>
    </source>
</evidence>
<organism evidence="1 2">
    <name type="scientific">Enterococcus faecalis</name>
    <name type="common">Streptococcus faecalis</name>
    <dbReference type="NCBI Taxonomy" id="1351"/>
    <lineage>
        <taxon>Bacteria</taxon>
        <taxon>Bacillati</taxon>
        <taxon>Bacillota</taxon>
        <taxon>Bacilli</taxon>
        <taxon>Lactobacillales</taxon>
        <taxon>Enterococcaceae</taxon>
        <taxon>Enterococcus</taxon>
    </lineage>
</organism>
<dbReference type="EMBL" id="AP026729">
    <property type="protein sequence ID" value="BDQ63147.1"/>
    <property type="molecule type" value="Genomic_DNA"/>
</dbReference>
<reference evidence="1" key="1">
    <citation type="submission" date="2022-08" db="EMBL/GenBank/DDBJ databases">
        <title>Molecular epidemiological analysis of five strains of VanD-type vancomycin-resistant Enterococcus faecalis.</title>
        <authorList>
            <person name="Mimura K."/>
            <person name="Hashimoto Y."/>
            <person name="Tomita H."/>
        </authorList>
    </citation>
    <scope>NUCLEOTIDE SEQUENCE</scope>
    <source>
        <strain evidence="1">SVR2332</strain>
    </source>
</reference>
<accession>A0AC59HU97</accession>
<dbReference type="Proteomes" id="UP001317613">
    <property type="component" value="Chromosome"/>
</dbReference>
<sequence length="54" mass="5791">MKILVEKLQGSVSKKTDIVVAGEDAGSKLTKAESLGVSVWNEQEMVDALDASHF</sequence>
<gene>
    <name evidence="1" type="ORF">EfsSVR2332_32250</name>
</gene>
<name>A0AC59HU97_ENTFL</name>
<proteinExistence type="predicted"/>
<protein>
    <submittedName>
        <fullName evidence="1">Uncharacterized protein</fullName>
    </submittedName>
</protein>